<reference evidence="3 4" key="1">
    <citation type="submission" date="2022-10" db="EMBL/GenBank/DDBJ databases">
        <title>Defluviimonas sp. nov., isolated from ocean surface water.</title>
        <authorList>
            <person name="He W."/>
            <person name="Wang L."/>
            <person name="Zhang D.-F."/>
        </authorList>
    </citation>
    <scope>NUCLEOTIDE SEQUENCE [LARGE SCALE GENOMIC DNA]</scope>
    <source>
        <strain evidence="3 4">WL0075</strain>
    </source>
</reference>
<dbReference type="PANTHER" id="PTHR30388">
    <property type="entry name" value="ALDEHYDE OXIDOREDUCTASE MOLYBDENUM COFACTOR ASSEMBLY PROTEIN"/>
    <property type="match status" value="1"/>
</dbReference>
<accession>A0ABT2Z590</accession>
<feature type="domain" description="XdhC Rossmann" evidence="2">
    <location>
        <begin position="161"/>
        <end position="301"/>
    </location>
</feature>
<gene>
    <name evidence="3" type="primary">xdhC</name>
    <name evidence="3" type="ORF">OE647_15695</name>
</gene>
<dbReference type="Proteomes" id="UP001652503">
    <property type="component" value="Unassembled WGS sequence"/>
</dbReference>
<dbReference type="InterPro" id="IPR003777">
    <property type="entry name" value="XdhC_CoxI"/>
</dbReference>
<dbReference type="SUPFAM" id="SSF51735">
    <property type="entry name" value="NAD(P)-binding Rossmann-fold domains"/>
    <property type="match status" value="1"/>
</dbReference>
<evidence type="ECO:0000313" key="4">
    <source>
        <dbReference type="Proteomes" id="UP001652503"/>
    </source>
</evidence>
<dbReference type="RefSeq" id="WP_263722698.1">
    <property type="nucleotide sequence ID" value="NZ_JAOWLA010000016.1"/>
</dbReference>
<dbReference type="Gene3D" id="3.40.50.720">
    <property type="entry name" value="NAD(P)-binding Rossmann-like Domain"/>
    <property type="match status" value="1"/>
</dbReference>
<dbReference type="NCBIfam" id="TIGR02964">
    <property type="entry name" value="xanthine_xdhC"/>
    <property type="match status" value="1"/>
</dbReference>
<dbReference type="Pfam" id="PF02625">
    <property type="entry name" value="XdhC_CoxI"/>
    <property type="match status" value="1"/>
</dbReference>
<protein>
    <submittedName>
        <fullName evidence="3">Xanthine dehydrogenase accessory protein XdhC</fullName>
    </submittedName>
</protein>
<evidence type="ECO:0000259" key="2">
    <source>
        <dbReference type="Pfam" id="PF13478"/>
    </source>
</evidence>
<dbReference type="PANTHER" id="PTHR30388:SF6">
    <property type="entry name" value="XANTHINE DEHYDROGENASE SUBUNIT A-RELATED"/>
    <property type="match status" value="1"/>
</dbReference>
<organism evidence="3 4">
    <name type="scientific">Albidovulum sediminicola</name>
    <dbReference type="NCBI Taxonomy" id="2984331"/>
    <lineage>
        <taxon>Bacteria</taxon>
        <taxon>Pseudomonadati</taxon>
        <taxon>Pseudomonadota</taxon>
        <taxon>Alphaproteobacteria</taxon>
        <taxon>Rhodobacterales</taxon>
        <taxon>Paracoccaceae</taxon>
        <taxon>Albidovulum</taxon>
    </lineage>
</organism>
<keyword evidence="4" id="KW-1185">Reference proteome</keyword>
<name>A0ABT2Z590_9RHOB</name>
<evidence type="ECO:0000313" key="3">
    <source>
        <dbReference type="EMBL" id="MCV2866167.1"/>
    </source>
</evidence>
<sequence length="322" mass="34243">MSFDREDLARVIAAHGPVVRVVVAEVAGSAPREVGAAMLVWAGGQAGTVGGGALEFEAAARARAMLAESKVARLDRMPLGPALNQCCGGAVTLLSERWDASRLAHTAGESVIARPLPGTEGVLHMAVARILKRARGEGFTPVPRIVQGWFVEPVTRPLREIWIWGAGHVGRAIVEVMRPLPGFRLTWIDTDASRFPDLPGGVVQRIATNPAELVAEAPEDADHLVLTFSHTLDLDLCHRLLAHGFASLGLIGSETKWARFRSRLSALGHTPQRIADIRCPIGDPRLGKHPQAIALGVAAELITLKTAKARTEKAGTGKDSAG</sequence>
<comment type="caution">
    <text evidence="3">The sequence shown here is derived from an EMBL/GenBank/DDBJ whole genome shotgun (WGS) entry which is preliminary data.</text>
</comment>
<evidence type="ECO:0000259" key="1">
    <source>
        <dbReference type="Pfam" id="PF02625"/>
    </source>
</evidence>
<dbReference type="InterPro" id="IPR014308">
    <property type="entry name" value="Xanthine_DH_XdhC"/>
</dbReference>
<dbReference type="EMBL" id="JAOWLA010000016">
    <property type="protein sequence ID" value="MCV2866167.1"/>
    <property type="molecule type" value="Genomic_DNA"/>
</dbReference>
<feature type="domain" description="XdhC- CoxI" evidence="1">
    <location>
        <begin position="12"/>
        <end position="70"/>
    </location>
</feature>
<dbReference type="InterPro" id="IPR027051">
    <property type="entry name" value="XdhC_Rossmann_dom"/>
</dbReference>
<dbReference type="InterPro" id="IPR052698">
    <property type="entry name" value="MoCofactor_Util/Proc"/>
</dbReference>
<dbReference type="Pfam" id="PF13478">
    <property type="entry name" value="XdhC_C"/>
    <property type="match status" value="1"/>
</dbReference>
<dbReference type="InterPro" id="IPR036291">
    <property type="entry name" value="NAD(P)-bd_dom_sf"/>
</dbReference>
<proteinExistence type="predicted"/>